<dbReference type="EMBL" id="BMKQ01000001">
    <property type="protein sequence ID" value="GGF55649.1"/>
    <property type="molecule type" value="Genomic_DNA"/>
</dbReference>
<proteinExistence type="predicted"/>
<sequence>MVAGYAQLPQSTGAGVMWRHLTIIVRVDPTTHRVVDASTTLATRIADEFVHQLLIGRDLTADQADLIGALEQRYFGNGRKAIIGACRDLTERYLEVVDSRQR</sequence>
<feature type="domain" description="DUF3870" evidence="1">
    <location>
        <begin position="1"/>
        <end position="93"/>
    </location>
</feature>
<protein>
    <recommendedName>
        <fullName evidence="1">DUF3870 domain-containing protein</fullName>
    </recommendedName>
</protein>
<name>A0A917BT00_9ACTN</name>
<dbReference type="AlphaFoldDB" id="A0A917BT00"/>
<evidence type="ECO:0000313" key="3">
    <source>
        <dbReference type="Proteomes" id="UP000649179"/>
    </source>
</evidence>
<organism evidence="2 3">
    <name type="scientific">Marmoricola endophyticus</name>
    <dbReference type="NCBI Taxonomy" id="2040280"/>
    <lineage>
        <taxon>Bacteria</taxon>
        <taxon>Bacillati</taxon>
        <taxon>Actinomycetota</taxon>
        <taxon>Actinomycetes</taxon>
        <taxon>Propionibacteriales</taxon>
        <taxon>Nocardioidaceae</taxon>
        <taxon>Marmoricola</taxon>
    </lineage>
</organism>
<gene>
    <name evidence="2" type="ORF">GCM10011519_31950</name>
</gene>
<evidence type="ECO:0000313" key="2">
    <source>
        <dbReference type="EMBL" id="GGF55649.1"/>
    </source>
</evidence>
<dbReference type="InterPro" id="IPR024617">
    <property type="entry name" value="DUF3870"/>
</dbReference>
<accession>A0A917BT00</accession>
<evidence type="ECO:0000259" key="1">
    <source>
        <dbReference type="Pfam" id="PF12986"/>
    </source>
</evidence>
<reference evidence="2" key="1">
    <citation type="journal article" date="2014" name="Int. J. Syst. Evol. Microbiol.">
        <title>Complete genome sequence of Corynebacterium casei LMG S-19264T (=DSM 44701T), isolated from a smear-ripened cheese.</title>
        <authorList>
            <consortium name="US DOE Joint Genome Institute (JGI-PGF)"/>
            <person name="Walter F."/>
            <person name="Albersmeier A."/>
            <person name="Kalinowski J."/>
            <person name="Ruckert C."/>
        </authorList>
    </citation>
    <scope>NUCLEOTIDE SEQUENCE</scope>
    <source>
        <strain evidence="2">CGMCC 1.16067</strain>
    </source>
</reference>
<comment type="caution">
    <text evidence="2">The sequence shown here is derived from an EMBL/GenBank/DDBJ whole genome shotgun (WGS) entry which is preliminary data.</text>
</comment>
<dbReference type="Proteomes" id="UP000649179">
    <property type="component" value="Unassembled WGS sequence"/>
</dbReference>
<dbReference type="Pfam" id="PF12986">
    <property type="entry name" value="DUF3870"/>
    <property type="match status" value="1"/>
</dbReference>
<keyword evidence="3" id="KW-1185">Reference proteome</keyword>
<reference evidence="2" key="2">
    <citation type="submission" date="2020-09" db="EMBL/GenBank/DDBJ databases">
        <authorList>
            <person name="Sun Q."/>
            <person name="Zhou Y."/>
        </authorList>
    </citation>
    <scope>NUCLEOTIDE SEQUENCE</scope>
    <source>
        <strain evidence="2">CGMCC 1.16067</strain>
    </source>
</reference>